<evidence type="ECO:0000313" key="2">
    <source>
        <dbReference type="EMBL" id="MBP2622643.1"/>
    </source>
</evidence>
<keyword evidence="1" id="KW-0812">Transmembrane</keyword>
<feature type="transmembrane region" description="Helical" evidence="1">
    <location>
        <begin position="190"/>
        <end position="209"/>
    </location>
</feature>
<dbReference type="RefSeq" id="WP_209626700.1">
    <property type="nucleotide sequence ID" value="NZ_PRDG01000001.1"/>
</dbReference>
<feature type="transmembrane region" description="Helical" evidence="1">
    <location>
        <begin position="39"/>
        <end position="57"/>
    </location>
</feature>
<dbReference type="EMBL" id="PRDG01000001">
    <property type="protein sequence ID" value="MBP2622643.1"/>
    <property type="molecule type" value="Genomic_DNA"/>
</dbReference>
<accession>A0ABS5B1D7</accession>
<feature type="transmembrane region" description="Helical" evidence="1">
    <location>
        <begin position="69"/>
        <end position="87"/>
    </location>
</feature>
<evidence type="ECO:0000256" key="1">
    <source>
        <dbReference type="SAM" id="Phobius"/>
    </source>
</evidence>
<feature type="transmembrane region" description="Helical" evidence="1">
    <location>
        <begin position="125"/>
        <end position="151"/>
    </location>
</feature>
<feature type="transmembrane region" description="Helical" evidence="1">
    <location>
        <begin position="221"/>
        <end position="241"/>
    </location>
</feature>
<name>A0ABS5B1D7_9STRE</name>
<proteinExistence type="predicted"/>
<protein>
    <submittedName>
        <fullName evidence="2">Beta-carotene 15,15'-monooxygenase</fullName>
    </submittedName>
</protein>
<feature type="transmembrane region" description="Helical" evidence="1">
    <location>
        <begin position="163"/>
        <end position="183"/>
    </location>
</feature>
<organism evidence="2 3">
    <name type="scientific">Streptococcus oricebi</name>
    <dbReference type="NCBI Taxonomy" id="1547447"/>
    <lineage>
        <taxon>Bacteria</taxon>
        <taxon>Bacillati</taxon>
        <taxon>Bacillota</taxon>
        <taxon>Bacilli</taxon>
        <taxon>Lactobacillales</taxon>
        <taxon>Streptococcaceae</taxon>
        <taxon>Streptococcus</taxon>
    </lineage>
</organism>
<dbReference type="Proteomes" id="UP001519296">
    <property type="component" value="Unassembled WGS sequence"/>
</dbReference>
<comment type="caution">
    <text evidence="2">The sequence shown here is derived from an EMBL/GenBank/DDBJ whole genome shotgun (WGS) entry which is preliminary data.</text>
</comment>
<reference evidence="2 3" key="1">
    <citation type="submission" date="2018-02" db="EMBL/GenBank/DDBJ databases">
        <title>Draft genome sequence of Streptococcus oricebi CCUG 70868T type strain.</title>
        <authorList>
            <person name="Mendez V."/>
            <person name="Salva-Serra F."/>
            <person name="Jaen-Luchoro D."/>
            <person name="Gonzales-Siles L."/>
            <person name="Karlsson R."/>
            <person name="Engstrom-Jakobsson H."/>
            <person name="Busquets A."/>
            <person name="Gomila M."/>
            <person name="Pineiro-Iglesias B."/>
            <person name="Bennasar-Figueras A."/>
            <person name="Seeger M."/>
            <person name="Moore E."/>
        </authorList>
    </citation>
    <scope>NUCLEOTIDE SEQUENCE [LARGE SCALE GENOMIC DNA]</scope>
    <source>
        <strain evidence="2 3">CCUG 70868</strain>
    </source>
</reference>
<keyword evidence="3" id="KW-1185">Reference proteome</keyword>
<feature type="transmembrane region" description="Helical" evidence="1">
    <location>
        <begin position="93"/>
        <end position="113"/>
    </location>
</feature>
<sequence>MKKLNGTQIKYLMGFLMVFDHLHYLPNFLPLLWVSVFHALTRCVAVWFAFNAVEAFFHTSNLKAYLTRLYGCSLLMATGNFLLNWIFEYKGIVLTNNIFLTLAVGVTLLTLFFKPFKGKEMWSYLLGVLLFFPALFLVEGGIVILLFMLITAGLRQKKRLRNLAYLALSFLLLLMSFQLYDTWAVTLEMLLFNSDFLFITVLPFLALYNGEQGKKTRFNQYFFYIFYPAHLWLLALIAALLSK</sequence>
<dbReference type="InterPro" id="IPR008875">
    <property type="entry name" value="TraX"/>
</dbReference>
<gene>
    <name evidence="2" type="ORF">C4K46_01670</name>
</gene>
<dbReference type="Pfam" id="PF05857">
    <property type="entry name" value="TraX"/>
    <property type="match status" value="1"/>
</dbReference>
<evidence type="ECO:0000313" key="3">
    <source>
        <dbReference type="Proteomes" id="UP001519296"/>
    </source>
</evidence>
<keyword evidence="1" id="KW-0472">Membrane</keyword>
<keyword evidence="1" id="KW-1133">Transmembrane helix</keyword>